<dbReference type="InterPro" id="IPR036179">
    <property type="entry name" value="Ig-like_dom_sf"/>
</dbReference>
<dbReference type="InterPro" id="IPR013783">
    <property type="entry name" value="Ig-like_fold"/>
</dbReference>
<comment type="caution">
    <text evidence="2">The sequence shown here is derived from an EMBL/GenBank/DDBJ whole genome shotgun (WGS) entry which is preliminary data.</text>
</comment>
<dbReference type="Gene3D" id="2.60.40.10">
    <property type="entry name" value="Immunoglobulins"/>
    <property type="match status" value="1"/>
</dbReference>
<dbReference type="SUPFAM" id="SSF48726">
    <property type="entry name" value="Immunoglobulin"/>
    <property type="match status" value="1"/>
</dbReference>
<accession>A0A151M7N1</accession>
<reference evidence="2 3" key="1">
    <citation type="journal article" date="2012" name="Genome Biol.">
        <title>Sequencing three crocodilian genomes to illuminate the evolution of archosaurs and amniotes.</title>
        <authorList>
            <person name="St John J.A."/>
            <person name="Braun E.L."/>
            <person name="Isberg S.R."/>
            <person name="Miles L.G."/>
            <person name="Chong A.Y."/>
            <person name="Gongora J."/>
            <person name="Dalzell P."/>
            <person name="Moran C."/>
            <person name="Bed'hom B."/>
            <person name="Abzhanov A."/>
            <person name="Burgess S.C."/>
            <person name="Cooksey A.M."/>
            <person name="Castoe T.A."/>
            <person name="Crawford N.G."/>
            <person name="Densmore L.D."/>
            <person name="Drew J.C."/>
            <person name="Edwards S.V."/>
            <person name="Faircloth B.C."/>
            <person name="Fujita M.K."/>
            <person name="Greenwold M.J."/>
            <person name="Hoffmann F.G."/>
            <person name="Howard J.M."/>
            <person name="Iguchi T."/>
            <person name="Janes D.E."/>
            <person name="Khan S.Y."/>
            <person name="Kohno S."/>
            <person name="de Koning A.J."/>
            <person name="Lance S.L."/>
            <person name="McCarthy F.M."/>
            <person name="McCormack J.E."/>
            <person name="Merchant M.E."/>
            <person name="Peterson D.G."/>
            <person name="Pollock D.D."/>
            <person name="Pourmand N."/>
            <person name="Raney B.J."/>
            <person name="Roessler K.A."/>
            <person name="Sanford J.R."/>
            <person name="Sawyer R.H."/>
            <person name="Schmidt C.J."/>
            <person name="Triplett E.W."/>
            <person name="Tuberville T.D."/>
            <person name="Venegas-Anaya M."/>
            <person name="Howard J.T."/>
            <person name="Jarvis E.D."/>
            <person name="Guillette L.J.Jr."/>
            <person name="Glenn T.C."/>
            <person name="Green R.E."/>
            <person name="Ray D.A."/>
        </authorList>
    </citation>
    <scope>NUCLEOTIDE SEQUENCE [LARGE SCALE GENOMIC DNA]</scope>
    <source>
        <strain evidence="2">KSC_2009_1</strain>
    </source>
</reference>
<feature type="signal peptide" evidence="1">
    <location>
        <begin position="1"/>
        <end position="20"/>
    </location>
</feature>
<evidence type="ECO:0008006" key="4">
    <source>
        <dbReference type="Google" id="ProtNLM"/>
    </source>
</evidence>
<protein>
    <recommendedName>
        <fullName evidence="4">Immunoglobulin V-set domain-containing protein</fullName>
    </recommendedName>
</protein>
<organism evidence="2 3">
    <name type="scientific">Alligator mississippiensis</name>
    <name type="common">American alligator</name>
    <dbReference type="NCBI Taxonomy" id="8496"/>
    <lineage>
        <taxon>Eukaryota</taxon>
        <taxon>Metazoa</taxon>
        <taxon>Chordata</taxon>
        <taxon>Craniata</taxon>
        <taxon>Vertebrata</taxon>
        <taxon>Euteleostomi</taxon>
        <taxon>Archelosauria</taxon>
        <taxon>Archosauria</taxon>
        <taxon>Crocodylia</taxon>
        <taxon>Alligatoridae</taxon>
        <taxon>Alligatorinae</taxon>
        <taxon>Alligator</taxon>
    </lineage>
</organism>
<evidence type="ECO:0000313" key="3">
    <source>
        <dbReference type="Proteomes" id="UP000050525"/>
    </source>
</evidence>
<evidence type="ECO:0000313" key="2">
    <source>
        <dbReference type="EMBL" id="KYO20526.1"/>
    </source>
</evidence>
<dbReference type="AlphaFoldDB" id="A0A151M7N1"/>
<feature type="chain" id="PRO_5007584783" description="Immunoglobulin V-set domain-containing protein" evidence="1">
    <location>
        <begin position="21"/>
        <end position="73"/>
    </location>
</feature>
<evidence type="ECO:0000256" key="1">
    <source>
        <dbReference type="SAM" id="SignalP"/>
    </source>
</evidence>
<name>A0A151M7N1_ALLMI</name>
<proteinExistence type="predicted"/>
<dbReference type="EMBL" id="AKHW03006361">
    <property type="protein sequence ID" value="KYO20526.1"/>
    <property type="molecule type" value="Genomic_DNA"/>
</dbReference>
<dbReference type="Proteomes" id="UP000050525">
    <property type="component" value="Unassembled WGS sequence"/>
</dbReference>
<keyword evidence="1" id="KW-0732">Signal</keyword>
<sequence length="73" mass="8000">MLWQTQLFWLLMLWVQGSSGDNLVTQTPESLAASPGDTVTIKCKTSSSVISNMVMEKHQRGGLFGEEPTNQGT</sequence>
<gene>
    <name evidence="2" type="ORF">Y1Q_0023209</name>
</gene>
<keyword evidence="3" id="KW-1185">Reference proteome</keyword>